<dbReference type="Proteomes" id="UP000199229">
    <property type="component" value="Unassembled WGS sequence"/>
</dbReference>
<keyword evidence="4" id="KW-1185">Reference proteome</keyword>
<protein>
    <recommendedName>
        <fullName evidence="2">DUF6538 domain-containing protein</fullName>
    </recommendedName>
</protein>
<organism evidence="3 4">
    <name type="scientific">Methylobacterium gossipiicola</name>
    <dbReference type="NCBI Taxonomy" id="582675"/>
    <lineage>
        <taxon>Bacteria</taxon>
        <taxon>Pseudomonadati</taxon>
        <taxon>Pseudomonadota</taxon>
        <taxon>Alphaproteobacteria</taxon>
        <taxon>Hyphomicrobiales</taxon>
        <taxon>Methylobacteriaceae</taxon>
        <taxon>Methylobacterium</taxon>
    </lineage>
</organism>
<feature type="region of interest" description="Disordered" evidence="1">
    <location>
        <begin position="209"/>
        <end position="241"/>
    </location>
</feature>
<feature type="compositionally biased region" description="Basic and acidic residues" evidence="1">
    <location>
        <begin position="223"/>
        <end position="239"/>
    </location>
</feature>
<evidence type="ECO:0000259" key="2">
    <source>
        <dbReference type="Pfam" id="PF20172"/>
    </source>
</evidence>
<proteinExistence type="predicted"/>
<accession>A0A1I2XLL2</accession>
<dbReference type="AlphaFoldDB" id="A0A1I2XLL2"/>
<evidence type="ECO:0000256" key="1">
    <source>
        <dbReference type="SAM" id="MobiDB-lite"/>
    </source>
</evidence>
<gene>
    <name evidence="3" type="ORF">SAMN05192565_1482</name>
</gene>
<dbReference type="STRING" id="582675.SAMN05192565_1482"/>
<dbReference type="Pfam" id="PF20172">
    <property type="entry name" value="DUF6538"/>
    <property type="match status" value="1"/>
</dbReference>
<dbReference type="EMBL" id="FOPM01000048">
    <property type="protein sequence ID" value="SFH13977.1"/>
    <property type="molecule type" value="Genomic_DNA"/>
</dbReference>
<reference evidence="4" key="1">
    <citation type="submission" date="2016-10" db="EMBL/GenBank/DDBJ databases">
        <authorList>
            <person name="Varghese N."/>
            <person name="Submissions S."/>
        </authorList>
    </citation>
    <scope>NUCLEOTIDE SEQUENCE [LARGE SCALE GENOMIC DNA]</scope>
    <source>
        <strain evidence="4">Gh-105</strain>
    </source>
</reference>
<feature type="domain" description="DUF6538" evidence="2">
    <location>
        <begin position="43"/>
        <end position="88"/>
    </location>
</feature>
<name>A0A1I2XLL2_9HYPH</name>
<dbReference type="RefSeq" id="WP_143103828.1">
    <property type="nucleotide sequence ID" value="NZ_FOPM01000048.1"/>
</dbReference>
<sequence>MRQMVGLVQRRGIFYFRRTIPDALRADMPAVLGTAGPEFFDERAPVSLRGSRAGREFWVSLGTRDEDEARDRARRLDGEADALIRLAKRRMILSAKPAVSELDESTIQSLVATFRHRKLAADEARRRGNEPLSREGFDALGREIALREAELRDANARGDCAAAHFDLDAMMTVLDAGLNIAFGSHADRRLNLAFVEAELDVMTIIKDRQSGSTRPTPVLPAGESRRTEEAPRLKQRHAEAPTPEQILEGWKKDQTPTEKTFYTFSSKVRRWTAFLEERGVTFQSARLSDASDWKIASLVDRSAKSVSNDLYAVKAIYGWALANWPAAGLVDTILS</sequence>
<dbReference type="OrthoDB" id="9784724at2"/>
<evidence type="ECO:0000313" key="4">
    <source>
        <dbReference type="Proteomes" id="UP000199229"/>
    </source>
</evidence>
<evidence type="ECO:0000313" key="3">
    <source>
        <dbReference type="EMBL" id="SFH13977.1"/>
    </source>
</evidence>
<dbReference type="InterPro" id="IPR046668">
    <property type="entry name" value="DUF6538"/>
</dbReference>